<dbReference type="CDD" id="cd04181">
    <property type="entry name" value="NTP_transferase"/>
    <property type="match status" value="1"/>
</dbReference>
<dbReference type="InterPro" id="IPR050486">
    <property type="entry name" value="Mannose-1P_guanyltransferase"/>
</dbReference>
<dbReference type="EMBL" id="NCDQ01000364">
    <property type="protein sequence ID" value="OYW99813.1"/>
    <property type="molecule type" value="Genomic_DNA"/>
</dbReference>
<evidence type="ECO:0000313" key="2">
    <source>
        <dbReference type="EMBL" id="OYW99813.1"/>
    </source>
</evidence>
<accession>A0A258CWR8</accession>
<feature type="domain" description="Nucleotidyl transferase" evidence="1">
    <location>
        <begin position="3"/>
        <end position="207"/>
    </location>
</feature>
<dbReference type="InterPro" id="IPR005835">
    <property type="entry name" value="NTP_transferase_dom"/>
</dbReference>
<dbReference type="AlphaFoldDB" id="A0A258CWR8"/>
<evidence type="ECO:0000313" key="3">
    <source>
        <dbReference type="Proteomes" id="UP000215616"/>
    </source>
</evidence>
<comment type="caution">
    <text evidence="2">The sequence shown here is derived from an EMBL/GenBank/DDBJ whole genome shotgun (WGS) entry which is preliminary data.</text>
</comment>
<dbReference type="InterPro" id="IPR029044">
    <property type="entry name" value="Nucleotide-diphossugar_trans"/>
</dbReference>
<reference evidence="2 3" key="1">
    <citation type="submission" date="2017-03" db="EMBL/GenBank/DDBJ databases">
        <title>Lifting the veil on microbial sulfur biogeochemistry in mining wastewaters.</title>
        <authorList>
            <person name="Kantor R.S."/>
            <person name="Colenbrander Nelson T."/>
            <person name="Marshall S."/>
            <person name="Bennett D."/>
            <person name="Apte S."/>
            <person name="Camacho D."/>
            <person name="Thomas B.C."/>
            <person name="Warren L.A."/>
            <person name="Banfield J.F."/>
        </authorList>
    </citation>
    <scope>NUCLEOTIDE SEQUENCE [LARGE SCALE GENOMIC DNA]</scope>
    <source>
        <strain evidence="2">32-67-7</strain>
    </source>
</reference>
<dbReference type="SUPFAM" id="SSF53448">
    <property type="entry name" value="Nucleotide-diphospho-sugar transferases"/>
    <property type="match status" value="1"/>
</dbReference>
<protein>
    <recommendedName>
        <fullName evidence="1">Nucleotidyl transferase domain-containing protein</fullName>
    </recommendedName>
</protein>
<proteinExistence type="predicted"/>
<dbReference type="Gene3D" id="3.90.550.10">
    <property type="entry name" value="Spore Coat Polysaccharide Biosynthesis Protein SpsA, Chain A"/>
    <property type="match status" value="1"/>
</dbReference>
<name>A0A258CWR8_CAUVI</name>
<gene>
    <name evidence="2" type="ORF">B7Z12_17380</name>
</gene>
<evidence type="ECO:0000259" key="1">
    <source>
        <dbReference type="Pfam" id="PF00483"/>
    </source>
</evidence>
<dbReference type="Proteomes" id="UP000215616">
    <property type="component" value="Unassembled WGS sequence"/>
</dbReference>
<sequence length="242" mass="25289">MDKALVLAAGMGSRIRSVAGDLPKPLMPFGDATILAHNLRWLAASGVRQVWINLHFAAGAIRAAIGDGSAFGLAVTYVYEPELLGTAGALANIAPVFDRTMLVVYGDNIVRCDLDALAAHHDAKNAEATIALFDQQRHPHTGVAGGRVELRSDGAVSAFVEGAASPSTLVNAGVYAVEPSLLDLIPGGCSVDFGRDVFPAMRTAGRCLQGFVIDDDGFCLGLDTPESHAAGQRLLAEGRIKL</sequence>
<dbReference type="PANTHER" id="PTHR22572">
    <property type="entry name" value="SUGAR-1-PHOSPHATE GUANYL TRANSFERASE"/>
    <property type="match status" value="1"/>
</dbReference>
<dbReference type="Pfam" id="PF00483">
    <property type="entry name" value="NTP_transferase"/>
    <property type="match status" value="1"/>
</dbReference>
<organism evidence="2 3">
    <name type="scientific">Caulobacter vibrioides</name>
    <name type="common">Caulobacter crescentus</name>
    <dbReference type="NCBI Taxonomy" id="155892"/>
    <lineage>
        <taxon>Bacteria</taxon>
        <taxon>Pseudomonadati</taxon>
        <taxon>Pseudomonadota</taxon>
        <taxon>Alphaproteobacteria</taxon>
        <taxon>Caulobacterales</taxon>
        <taxon>Caulobacteraceae</taxon>
        <taxon>Caulobacter</taxon>
    </lineage>
</organism>